<protein>
    <recommendedName>
        <fullName evidence="3">F-box domain-containing protein</fullName>
    </recommendedName>
</protein>
<dbReference type="EMBL" id="JH767468">
    <property type="protein sequence ID" value="EQC24702.1"/>
    <property type="molecule type" value="Genomic_DNA"/>
</dbReference>
<proteinExistence type="predicted"/>
<gene>
    <name evidence="1" type="ORF">SDRG_17405</name>
</gene>
<dbReference type="InParanoid" id="T0R5A1"/>
<dbReference type="AlphaFoldDB" id="T0R5A1"/>
<evidence type="ECO:0000313" key="1">
    <source>
        <dbReference type="EMBL" id="EQC24702.1"/>
    </source>
</evidence>
<dbReference type="Gene3D" id="3.80.10.10">
    <property type="entry name" value="Ribonuclease Inhibitor"/>
    <property type="match status" value="1"/>
</dbReference>
<dbReference type="OMA" id="INIATFM"/>
<evidence type="ECO:0000313" key="2">
    <source>
        <dbReference type="Proteomes" id="UP000030762"/>
    </source>
</evidence>
<keyword evidence="2" id="KW-1185">Reference proteome</keyword>
<accession>T0R5A1</accession>
<sequence length="475" mass="52381">MDQVTAKRHCGVPTPAMALDHLRLCIVQCFHSHQDAVAFLCALPSLDGPLRALLMLLTTSSTFRDQWPAIVLEDLNEAERDLARAALPAIPAIHIKESKSLACALSGRYSDLGTFITAWPTKVTLVRDRISRADVERLRCLQHCTRLDYVSVYVDAFGTLLPSLPSSVRHVTLVDDSLDLEYTPDDRIVDSNLAVTLRRWLENGQSKPKHVSFECDLAPDDAAAVGDVLVSASHLTTLKIWHSAELVTALIATPTPLPPLTRFAITMVPKGASHLVSRLNFSALTHLDVEFTDLSGVLPLLPSMINLRELTLVGGALCEMPSTLAKAPISLRALALRFVDLASEALDAFLRWLFGLHRLHSVTVYDIFVYGQSLSLRQIAARHWTLRTSFLSTALNGRPCGVLQDTSTPKPNTVDEIMFWALARAVSHLVNTTVEVSIDFCAEKLEDVTRQAEARYGVRMTHRSATEYGLHSPTN</sequence>
<dbReference type="Proteomes" id="UP000030762">
    <property type="component" value="Unassembled WGS sequence"/>
</dbReference>
<dbReference type="SUPFAM" id="SSF52047">
    <property type="entry name" value="RNI-like"/>
    <property type="match status" value="1"/>
</dbReference>
<dbReference type="RefSeq" id="XP_008621869.1">
    <property type="nucleotide sequence ID" value="XM_008623647.1"/>
</dbReference>
<dbReference type="OrthoDB" id="10585294at2759"/>
<dbReference type="InterPro" id="IPR032675">
    <property type="entry name" value="LRR_dom_sf"/>
</dbReference>
<reference evidence="1 2" key="1">
    <citation type="submission" date="2012-04" db="EMBL/GenBank/DDBJ databases">
        <title>The Genome Sequence of Saprolegnia declina VS20.</title>
        <authorList>
            <consortium name="The Broad Institute Genome Sequencing Platform"/>
            <person name="Russ C."/>
            <person name="Nusbaum C."/>
            <person name="Tyler B."/>
            <person name="van West P."/>
            <person name="Dieguez-Uribeondo J."/>
            <person name="de Bruijn I."/>
            <person name="Tripathy S."/>
            <person name="Jiang R."/>
            <person name="Young S.K."/>
            <person name="Zeng Q."/>
            <person name="Gargeya S."/>
            <person name="Fitzgerald M."/>
            <person name="Haas B."/>
            <person name="Abouelleil A."/>
            <person name="Alvarado L."/>
            <person name="Arachchi H.M."/>
            <person name="Berlin A."/>
            <person name="Chapman S.B."/>
            <person name="Goldberg J."/>
            <person name="Griggs A."/>
            <person name="Gujja S."/>
            <person name="Hansen M."/>
            <person name="Howarth C."/>
            <person name="Imamovic A."/>
            <person name="Larimer J."/>
            <person name="McCowen C."/>
            <person name="Montmayeur A."/>
            <person name="Murphy C."/>
            <person name="Neiman D."/>
            <person name="Pearson M."/>
            <person name="Priest M."/>
            <person name="Roberts A."/>
            <person name="Saif S."/>
            <person name="Shea T."/>
            <person name="Sisk P."/>
            <person name="Sykes S."/>
            <person name="Wortman J."/>
            <person name="Nusbaum C."/>
            <person name="Birren B."/>
        </authorList>
    </citation>
    <scope>NUCLEOTIDE SEQUENCE [LARGE SCALE GENOMIC DNA]</scope>
    <source>
        <strain evidence="1 2">VS20</strain>
    </source>
</reference>
<name>T0R5A1_SAPDV</name>
<dbReference type="GeneID" id="19958132"/>
<organism evidence="1 2">
    <name type="scientific">Saprolegnia diclina (strain VS20)</name>
    <dbReference type="NCBI Taxonomy" id="1156394"/>
    <lineage>
        <taxon>Eukaryota</taxon>
        <taxon>Sar</taxon>
        <taxon>Stramenopiles</taxon>
        <taxon>Oomycota</taxon>
        <taxon>Saprolegniomycetes</taxon>
        <taxon>Saprolegniales</taxon>
        <taxon>Saprolegniaceae</taxon>
        <taxon>Saprolegnia</taxon>
    </lineage>
</organism>
<evidence type="ECO:0008006" key="3">
    <source>
        <dbReference type="Google" id="ProtNLM"/>
    </source>
</evidence>
<dbReference type="VEuPathDB" id="FungiDB:SDRG_17405"/>